<dbReference type="AlphaFoldDB" id="Q0I4P7"/>
<sequence length="233" mass="28172">MENKQIKKLLSKIDNLQPEYYGFEQVIYSALELLNEREEVNFNKVANWLKDTLNNYSENEVFSRICQKIDELIKNNPDKEKDFLSDSYLLGELTEDQFKYDIDKCCEYLEELNPVDWIEWHQWLDDWLYHKYSNEALPQIPMMPNAKDYELMAILALDYVKEAIEFNDPKIQMKYYERYSLFRRFDTETEFIYLRRARAVREVISAFISINRAKELKSNINIKEMESSFIKKP</sequence>
<protein>
    <submittedName>
        <fullName evidence="1">Uncharacterized protein</fullName>
    </submittedName>
</protein>
<dbReference type="KEGG" id="hso:HS_1336"/>
<organism evidence="1">
    <name type="scientific">Histophilus somni (strain 129Pt)</name>
    <name type="common">Haemophilus somnus</name>
    <dbReference type="NCBI Taxonomy" id="205914"/>
    <lineage>
        <taxon>Bacteria</taxon>
        <taxon>Pseudomonadati</taxon>
        <taxon>Pseudomonadota</taxon>
        <taxon>Gammaproteobacteria</taxon>
        <taxon>Pasteurellales</taxon>
        <taxon>Pasteurellaceae</taxon>
        <taxon>Histophilus</taxon>
    </lineage>
</organism>
<name>Q0I4P7_HISS1</name>
<reference evidence="1" key="1">
    <citation type="submission" date="2006-08" db="EMBL/GenBank/DDBJ databases">
        <title>Complete genome sequence of Haemophilus somnus 129PT.</title>
        <authorList>
            <person name="Copeland A."/>
            <person name="Lucas S."/>
            <person name="Lapidus A."/>
            <person name="Barry K."/>
            <person name="Glavina del Rio T."/>
            <person name="Hammon N."/>
            <person name="Dalin E."/>
            <person name="Tice H."/>
            <person name="Pitluck S."/>
            <person name="Brettin T.S."/>
            <person name="Bruce D."/>
            <person name="Challacombe J.F."/>
            <person name="Chertkov O."/>
            <person name="Detter J.C."/>
            <person name="Gilna P."/>
            <person name="Han S."/>
            <person name="Misra M."/>
            <person name="Tapia R."/>
            <person name="Thayer N.N."/>
            <person name="Xie G."/>
            <person name="Inzana T.J."/>
            <person name="Duncan A.J."/>
            <person name="Siddaramppa S."/>
            <person name="Richardson P."/>
        </authorList>
    </citation>
    <scope>NUCLEOTIDE SEQUENCE</scope>
    <source>
        <strain evidence="1">129PT</strain>
    </source>
</reference>
<dbReference type="EMBL" id="CP000436">
    <property type="protein sequence ID" value="ABI25611.1"/>
    <property type="molecule type" value="Genomic_DNA"/>
</dbReference>
<proteinExistence type="predicted"/>
<accession>Q0I4P7</accession>
<dbReference type="HOGENOM" id="CLU_1188616_0_0_6"/>
<gene>
    <name evidence="1" type="ordered locus">HS_1336</name>
</gene>
<evidence type="ECO:0000313" key="1">
    <source>
        <dbReference type="EMBL" id="ABI25611.1"/>
    </source>
</evidence>